<organism evidence="1 2">
    <name type="scientific">Glonium stellatum</name>
    <dbReference type="NCBI Taxonomy" id="574774"/>
    <lineage>
        <taxon>Eukaryota</taxon>
        <taxon>Fungi</taxon>
        <taxon>Dikarya</taxon>
        <taxon>Ascomycota</taxon>
        <taxon>Pezizomycotina</taxon>
        <taxon>Dothideomycetes</taxon>
        <taxon>Pleosporomycetidae</taxon>
        <taxon>Gloniales</taxon>
        <taxon>Gloniaceae</taxon>
        <taxon>Glonium</taxon>
    </lineage>
</organism>
<name>A0A8E2EQ43_9PEZI</name>
<dbReference type="EMBL" id="KV750876">
    <property type="protein sequence ID" value="OCL02832.1"/>
    <property type="molecule type" value="Genomic_DNA"/>
</dbReference>
<accession>A0A8E2EQ43</accession>
<keyword evidence="2" id="KW-1185">Reference proteome</keyword>
<evidence type="ECO:0000313" key="1">
    <source>
        <dbReference type="EMBL" id="OCL02832.1"/>
    </source>
</evidence>
<proteinExistence type="predicted"/>
<sequence>MLTGGELGTHFSLEKTYLDTSNTERENNRPRIVCMLAGAAGLSCGRAIGSIIIINHHQHYHSSSSSLPTTVVHRPSGWLVFDKCQ</sequence>
<reference evidence="1 2" key="1">
    <citation type="journal article" date="2016" name="Nat. Commun.">
        <title>Ectomycorrhizal ecology is imprinted in the genome of the dominant symbiotic fungus Cenococcum geophilum.</title>
        <authorList>
            <consortium name="DOE Joint Genome Institute"/>
            <person name="Peter M."/>
            <person name="Kohler A."/>
            <person name="Ohm R.A."/>
            <person name="Kuo A."/>
            <person name="Krutzmann J."/>
            <person name="Morin E."/>
            <person name="Arend M."/>
            <person name="Barry K.W."/>
            <person name="Binder M."/>
            <person name="Choi C."/>
            <person name="Clum A."/>
            <person name="Copeland A."/>
            <person name="Grisel N."/>
            <person name="Haridas S."/>
            <person name="Kipfer T."/>
            <person name="LaButti K."/>
            <person name="Lindquist E."/>
            <person name="Lipzen A."/>
            <person name="Maire R."/>
            <person name="Meier B."/>
            <person name="Mihaltcheva S."/>
            <person name="Molinier V."/>
            <person name="Murat C."/>
            <person name="Poggeler S."/>
            <person name="Quandt C.A."/>
            <person name="Sperisen C."/>
            <person name="Tritt A."/>
            <person name="Tisserant E."/>
            <person name="Crous P.W."/>
            <person name="Henrissat B."/>
            <person name="Nehls U."/>
            <person name="Egli S."/>
            <person name="Spatafora J.W."/>
            <person name="Grigoriev I.V."/>
            <person name="Martin F.M."/>
        </authorList>
    </citation>
    <scope>NUCLEOTIDE SEQUENCE [LARGE SCALE GENOMIC DNA]</scope>
    <source>
        <strain evidence="1 2">CBS 207.34</strain>
    </source>
</reference>
<protein>
    <submittedName>
        <fullName evidence="1">Uncharacterized protein</fullName>
    </submittedName>
</protein>
<gene>
    <name evidence="1" type="ORF">AOQ84DRAFT_392681</name>
</gene>
<dbReference type="AlphaFoldDB" id="A0A8E2EQ43"/>
<evidence type="ECO:0000313" key="2">
    <source>
        <dbReference type="Proteomes" id="UP000250140"/>
    </source>
</evidence>
<dbReference type="Proteomes" id="UP000250140">
    <property type="component" value="Unassembled WGS sequence"/>
</dbReference>